<comment type="caution">
    <text evidence="1">The sequence shown here is derived from an EMBL/GenBank/DDBJ whole genome shotgun (WGS) entry which is preliminary data.</text>
</comment>
<protein>
    <submittedName>
        <fullName evidence="1">RNA binding protein Tma22</fullName>
    </submittedName>
</protein>
<gene>
    <name evidence="1" type="ORF">RIB2604_03103080</name>
</gene>
<reference evidence="1 2" key="1">
    <citation type="journal article" date="2016" name="DNA Res.">
        <title>Genome sequence of Aspergillus luchuensis NBRC 4314.</title>
        <authorList>
            <person name="Yamada O."/>
            <person name="Machida M."/>
            <person name="Hosoyama A."/>
            <person name="Goto M."/>
            <person name="Takahashi T."/>
            <person name="Futagami T."/>
            <person name="Yamagata Y."/>
            <person name="Takeuchi M."/>
            <person name="Kobayashi T."/>
            <person name="Koike H."/>
            <person name="Abe K."/>
            <person name="Asai K."/>
            <person name="Arita M."/>
            <person name="Fujita N."/>
            <person name="Fukuda K."/>
            <person name="Higa K."/>
            <person name="Horikawa H."/>
            <person name="Ishikawa T."/>
            <person name="Jinno K."/>
            <person name="Kato Y."/>
            <person name="Kirimura K."/>
            <person name="Mizutani O."/>
            <person name="Nakasone K."/>
            <person name="Sano M."/>
            <person name="Shiraishi Y."/>
            <person name="Tsukahara M."/>
            <person name="Gomi K."/>
        </authorList>
    </citation>
    <scope>NUCLEOTIDE SEQUENCE [LARGE SCALE GENOMIC DNA]</scope>
    <source>
        <strain evidence="1 2">RIB 2604</strain>
    </source>
</reference>
<dbReference type="Proteomes" id="UP000075230">
    <property type="component" value="Unassembled WGS sequence"/>
</dbReference>
<organism evidence="1 2">
    <name type="scientific">Aspergillus kawachii</name>
    <name type="common">White koji mold</name>
    <name type="synonym">Aspergillus awamori var. kawachi</name>
    <dbReference type="NCBI Taxonomy" id="1069201"/>
    <lineage>
        <taxon>Eukaryota</taxon>
        <taxon>Fungi</taxon>
        <taxon>Dikarya</taxon>
        <taxon>Ascomycota</taxon>
        <taxon>Pezizomycotina</taxon>
        <taxon>Eurotiomycetes</taxon>
        <taxon>Eurotiomycetidae</taxon>
        <taxon>Eurotiales</taxon>
        <taxon>Aspergillaceae</taxon>
        <taxon>Aspergillus</taxon>
        <taxon>Aspergillus subgen. Circumdati</taxon>
    </lineage>
</organism>
<name>A0A146FY54_ASPKA</name>
<accession>A0A146FY54</accession>
<dbReference type="EMBL" id="BCWF01000030">
    <property type="protein sequence ID" value="GAT29969.1"/>
    <property type="molecule type" value="Genomic_DNA"/>
</dbReference>
<dbReference type="AlphaFoldDB" id="A0A146FY54"/>
<sequence>MAEVAQSVPAESQAKHVVYCGDTPHALEPKLPVFLFENKPTPPPPPLLVPALYYLYHPKERVGQPANISFEIE</sequence>
<evidence type="ECO:0000313" key="1">
    <source>
        <dbReference type="EMBL" id="GAT29969.1"/>
    </source>
</evidence>
<proteinExistence type="predicted"/>
<reference evidence="2" key="2">
    <citation type="submission" date="2016-02" db="EMBL/GenBank/DDBJ databases">
        <title>Genome sequencing of Aspergillus luchuensis NBRC 4314.</title>
        <authorList>
            <person name="Yamada O."/>
        </authorList>
    </citation>
    <scope>NUCLEOTIDE SEQUENCE [LARGE SCALE GENOMIC DNA]</scope>
    <source>
        <strain evidence="2">RIB 2604</strain>
    </source>
</reference>
<evidence type="ECO:0000313" key="2">
    <source>
        <dbReference type="Proteomes" id="UP000075230"/>
    </source>
</evidence>